<feature type="compositionally biased region" description="Basic and acidic residues" evidence="8">
    <location>
        <begin position="585"/>
        <end position="594"/>
    </location>
</feature>
<evidence type="ECO:0000256" key="2">
    <source>
        <dbReference type="ARBA" id="ARBA00010655"/>
    </source>
</evidence>
<evidence type="ECO:0000259" key="9">
    <source>
        <dbReference type="PROSITE" id="PS50865"/>
    </source>
</evidence>
<keyword evidence="4" id="KW-0479">Metal-binding</keyword>
<sequence length="918" mass="98780">MRESNFAFPAQSRACVCITSQLYDRRALDTNVPLPLYNSLSHLTYLTSTSPRIREIMTMDGGLERLVRILHEFCLCPPPPQNDAILYGLSSPTAHPPKLVPTLNPKSYDKQAAYRFSLAFQSVVNIGVRGSEQIRGRVVQAGTLEVVGCILEAWLASKGFAVGPSTSAGGMHRESREQRLARRAAQAELKQREQAAALARALQRQVAAADRTIRAERTVQTPEEDLMDVEPSTSGRRPSSRDTDTSTEPSSNTTPAGSNTPTGSVIVPAQARDRSGTIIARPVWDQTSTQATGGHHRGRTLRARPSVAPASDVPTASHSTDNSRPDTETEDDGDIDMDVTRDSDAPVSGASSPERRNPSPDASTVRDTATHPRRAVGIVSDTVPPAAGASLDMNTDAHIIISDQAVPVDGVDVADGIVSLETNDDFAMGAPPGERTPRAGTITLPMTTPTQIPPLPATARARATEAGGTTERARGTQTPNGRTAATTGSHHHHHHRDSDSGPYRDEDVLLALQLLAYLSKYPHVRQAFYKQRPSFHPATLQQDPNNNEDWWKNQASSSSNKQATAPAPAKETNAFMKAFNSATGRGKEKEKEKATATPGISPASSSSSTVVGSSTPQPRMTNVFSLVERFTYRPSSSELEGPNPPPTLPPEIQYWAGVIMRNACRKDDQQGGIRQCANMMCGKWESFPREFAKCRRCRKAKYCGKECQSIAWSEGHRFWCSAKDNDDDADRENNGESSRAGGSGSASASANRAERRAAREQERAARLEARVVEEFGEARAPTRTVAVPEAIAAAAVTATPPANGDATRQRAGGGNWSFSPLTIRRPRMRADDGAANPNEPQDARTISIRYRGANGTTTVPVNAAADMDLPPDVRQHLQQLLQGQRGEDQQRANSPANAASGEGTSVSGDNGDDPMVIG</sequence>
<evidence type="ECO:0000256" key="4">
    <source>
        <dbReference type="ARBA" id="ARBA00022723"/>
    </source>
</evidence>
<feature type="compositionally biased region" description="Basic and acidic residues" evidence="8">
    <location>
        <begin position="171"/>
        <end position="180"/>
    </location>
</feature>
<dbReference type="GO" id="GO:0008270">
    <property type="term" value="F:zinc ion binding"/>
    <property type="evidence" value="ECO:0007669"/>
    <property type="project" value="UniProtKB-KW"/>
</dbReference>
<dbReference type="InterPro" id="IPR051664">
    <property type="entry name" value="MYND-type_zinc_finger"/>
</dbReference>
<dbReference type="InterPro" id="IPR002893">
    <property type="entry name" value="Znf_MYND"/>
</dbReference>
<comment type="similarity">
    <text evidence="2">Belongs to the MUB1/samB family.</text>
</comment>
<evidence type="ECO:0000256" key="5">
    <source>
        <dbReference type="ARBA" id="ARBA00022771"/>
    </source>
</evidence>
<feature type="region of interest" description="Disordered" evidence="8">
    <location>
        <begin position="164"/>
        <end position="188"/>
    </location>
</feature>
<proteinExistence type="inferred from homology"/>
<evidence type="ECO:0000256" key="3">
    <source>
        <dbReference type="ARBA" id="ARBA00022490"/>
    </source>
</evidence>
<evidence type="ECO:0000313" key="10">
    <source>
        <dbReference type="EMBL" id="GJE85597.1"/>
    </source>
</evidence>
<feature type="domain" description="MYND-type" evidence="9">
    <location>
        <begin position="678"/>
        <end position="720"/>
    </location>
</feature>
<keyword evidence="5 7" id="KW-0863">Zinc-finger</keyword>
<protein>
    <submittedName>
        <fullName evidence="10">Zinc finger MYND domain-containing protein</fullName>
    </submittedName>
</protein>
<dbReference type="OrthoDB" id="5594178at2759"/>
<feature type="compositionally biased region" description="Polar residues" evidence="8">
    <location>
        <begin position="246"/>
        <end position="263"/>
    </location>
</feature>
<evidence type="ECO:0000313" key="11">
    <source>
        <dbReference type="Proteomes" id="UP000703269"/>
    </source>
</evidence>
<reference evidence="10 11" key="1">
    <citation type="submission" date="2021-08" db="EMBL/GenBank/DDBJ databases">
        <title>Draft Genome Sequence of Phanerochaete sordida strain YK-624.</title>
        <authorList>
            <person name="Mori T."/>
            <person name="Dohra H."/>
            <person name="Suzuki T."/>
            <person name="Kawagishi H."/>
            <person name="Hirai H."/>
        </authorList>
    </citation>
    <scope>NUCLEOTIDE SEQUENCE [LARGE SCALE GENOMIC DNA]</scope>
    <source>
        <strain evidence="10 11">YK-624</strain>
    </source>
</reference>
<keyword evidence="11" id="KW-1185">Reference proteome</keyword>
<dbReference type="Gene3D" id="6.10.140.2220">
    <property type="match status" value="1"/>
</dbReference>
<feature type="compositionally biased region" description="Polar residues" evidence="8">
    <location>
        <begin position="892"/>
        <end position="908"/>
    </location>
</feature>
<dbReference type="PANTHER" id="PTHR47442">
    <property type="entry name" value="MYND-TYPE ZINC FINGER PROTEIN MUB1"/>
    <property type="match status" value="1"/>
</dbReference>
<feature type="compositionally biased region" description="Low complexity" evidence="8">
    <location>
        <begin position="735"/>
        <end position="751"/>
    </location>
</feature>
<dbReference type="EMBL" id="BPQB01000002">
    <property type="protein sequence ID" value="GJE85597.1"/>
    <property type="molecule type" value="Genomic_DNA"/>
</dbReference>
<feature type="region of interest" description="Disordered" evidence="8">
    <location>
        <begin position="207"/>
        <end position="374"/>
    </location>
</feature>
<comment type="caution">
    <text evidence="10">The sequence shown here is derived from an EMBL/GenBank/DDBJ whole genome shotgun (WGS) entry which is preliminary data.</text>
</comment>
<dbReference type="GO" id="GO:0006511">
    <property type="term" value="P:ubiquitin-dependent protein catabolic process"/>
    <property type="evidence" value="ECO:0007669"/>
    <property type="project" value="TreeGrafter"/>
</dbReference>
<dbReference type="PROSITE" id="PS50865">
    <property type="entry name" value="ZF_MYND_2"/>
    <property type="match status" value="1"/>
</dbReference>
<feature type="region of interest" description="Disordered" evidence="8">
    <location>
        <begin position="726"/>
        <end position="761"/>
    </location>
</feature>
<dbReference type="Proteomes" id="UP000703269">
    <property type="component" value="Unassembled WGS sequence"/>
</dbReference>
<evidence type="ECO:0000256" key="1">
    <source>
        <dbReference type="ARBA" id="ARBA00004496"/>
    </source>
</evidence>
<gene>
    <name evidence="10" type="ORF">PsYK624_016760</name>
</gene>
<feature type="compositionally biased region" description="Low complexity" evidence="8">
    <location>
        <begin position="457"/>
        <end position="470"/>
    </location>
</feature>
<feature type="region of interest" description="Disordered" evidence="8">
    <location>
        <begin position="800"/>
        <end position="820"/>
    </location>
</feature>
<feature type="compositionally biased region" description="Low complexity" evidence="8">
    <location>
        <begin position="595"/>
        <end position="616"/>
    </location>
</feature>
<feature type="region of interest" description="Disordered" evidence="8">
    <location>
        <begin position="424"/>
        <end position="503"/>
    </location>
</feature>
<feature type="compositionally biased region" description="Basic and acidic residues" evidence="8">
    <location>
        <begin position="752"/>
        <end position="761"/>
    </location>
</feature>
<dbReference type="GO" id="GO:1990304">
    <property type="term" value="C:MUB1-RAD6-UBR2 ubiquitin ligase complex"/>
    <property type="evidence" value="ECO:0007669"/>
    <property type="project" value="TreeGrafter"/>
</dbReference>
<evidence type="ECO:0000256" key="8">
    <source>
        <dbReference type="SAM" id="MobiDB-lite"/>
    </source>
</evidence>
<evidence type="ECO:0000256" key="7">
    <source>
        <dbReference type="PROSITE-ProRule" id="PRU00134"/>
    </source>
</evidence>
<keyword evidence="3" id="KW-0963">Cytoplasm</keyword>
<comment type="subcellular location">
    <subcellularLocation>
        <location evidence="1">Cytoplasm</location>
    </subcellularLocation>
</comment>
<feature type="region of interest" description="Disordered" evidence="8">
    <location>
        <begin position="536"/>
        <end position="617"/>
    </location>
</feature>
<feature type="compositionally biased region" description="Acidic residues" evidence="8">
    <location>
        <begin position="328"/>
        <end position="337"/>
    </location>
</feature>
<feature type="region of interest" description="Disordered" evidence="8">
    <location>
        <begin position="867"/>
        <end position="918"/>
    </location>
</feature>
<accession>A0A9P3FYJ6</accession>
<dbReference type="Pfam" id="PF01753">
    <property type="entry name" value="zf-MYND"/>
    <property type="match status" value="1"/>
</dbReference>
<dbReference type="GO" id="GO:0007163">
    <property type="term" value="P:establishment or maintenance of cell polarity"/>
    <property type="evidence" value="ECO:0007669"/>
    <property type="project" value="TreeGrafter"/>
</dbReference>
<evidence type="ECO:0000256" key="6">
    <source>
        <dbReference type="ARBA" id="ARBA00022833"/>
    </source>
</evidence>
<dbReference type="GO" id="GO:0005737">
    <property type="term" value="C:cytoplasm"/>
    <property type="evidence" value="ECO:0007669"/>
    <property type="project" value="UniProtKB-SubCell"/>
</dbReference>
<keyword evidence="6" id="KW-0862">Zinc</keyword>
<dbReference type="PANTHER" id="PTHR47442:SF1">
    <property type="entry name" value="MYND-TYPE ZINC FINGER PROTEIN MUB1"/>
    <property type="match status" value="1"/>
</dbReference>
<organism evidence="10 11">
    <name type="scientific">Phanerochaete sordida</name>
    <dbReference type="NCBI Taxonomy" id="48140"/>
    <lineage>
        <taxon>Eukaryota</taxon>
        <taxon>Fungi</taxon>
        <taxon>Dikarya</taxon>
        <taxon>Basidiomycota</taxon>
        <taxon>Agaricomycotina</taxon>
        <taxon>Agaricomycetes</taxon>
        <taxon>Polyporales</taxon>
        <taxon>Phanerochaetaceae</taxon>
        <taxon>Phanerochaete</taxon>
    </lineage>
</organism>
<name>A0A9P3FYJ6_9APHY</name>
<dbReference type="AlphaFoldDB" id="A0A9P3FYJ6"/>
<feature type="compositionally biased region" description="Polar residues" evidence="8">
    <location>
        <begin position="539"/>
        <end position="563"/>
    </location>
</feature>
<dbReference type="SUPFAM" id="SSF144232">
    <property type="entry name" value="HIT/MYND zinc finger-like"/>
    <property type="match status" value="1"/>
</dbReference>